<keyword evidence="2" id="KW-1185">Reference proteome</keyword>
<dbReference type="EMBL" id="CP011071">
    <property type="protein sequence ID" value="AKA36264.1"/>
    <property type="molecule type" value="Genomic_DNA"/>
</dbReference>
<dbReference type="Pfam" id="PF19147">
    <property type="entry name" value="DUF5829"/>
    <property type="match status" value="1"/>
</dbReference>
<protein>
    <submittedName>
        <fullName evidence="1">Uncharacterized protein</fullName>
    </submittedName>
</protein>
<name>A0A0D5YWJ0_9FLAO</name>
<accession>A0A0D5YWJ0</accession>
<gene>
    <name evidence="1" type="ORF">VC82_2704</name>
</gene>
<proteinExistence type="predicted"/>
<dbReference type="PATRIC" id="fig|516051.4.peg.2772"/>
<dbReference type="STRING" id="516051.VC82_2704"/>
<dbReference type="KEGG" id="mlt:VC82_2704"/>
<dbReference type="AlphaFoldDB" id="A0A0D5YWJ0"/>
<organism evidence="1 2">
    <name type="scientific">Flagellimonas lutaonensis</name>
    <dbReference type="NCBI Taxonomy" id="516051"/>
    <lineage>
        <taxon>Bacteria</taxon>
        <taxon>Pseudomonadati</taxon>
        <taxon>Bacteroidota</taxon>
        <taxon>Flavobacteriia</taxon>
        <taxon>Flavobacteriales</taxon>
        <taxon>Flavobacteriaceae</taxon>
        <taxon>Flagellimonas</taxon>
    </lineage>
</organism>
<dbReference type="HOGENOM" id="CLU_882285_0_0_10"/>
<evidence type="ECO:0000313" key="1">
    <source>
        <dbReference type="EMBL" id="AKA36264.1"/>
    </source>
</evidence>
<reference evidence="1 2" key="1">
    <citation type="submission" date="2015-03" db="EMBL/GenBank/DDBJ databases">
        <title>Complete genome sequence of Muricauda lutaonensis CC-HSB-11T, isolated from a coastal hot spring.</title>
        <authorList>
            <person name="Kim K.M."/>
        </authorList>
    </citation>
    <scope>NUCLEOTIDE SEQUENCE [LARGE SCALE GENOMIC DNA]</scope>
    <source>
        <strain evidence="1 2">CC-HSB-11</strain>
    </source>
</reference>
<sequence length="315" mass="36000">MMGRSLTFTLMAMLLICCQRKASKKYDPSQIDRERIDMVFGHDVSKVLLDHLYIVVDSLTYARLTTNRNFKNNYASLDIGLPDFKPLNGTTSTCYLRGHKHYIEILGPQNTYGEPIGKSGIGFSLRNKGEYFHLGVTPKLKRPGTPYLSMSETVHMPFGKNSATWFKAFYTPSEGTALQTWYAFYNPAFLDSLHQTEHHEYSREEFLKNSYSKKQLFQGIRSIEMTCTPKDYERIAQEMRHLGCALWEKNDKTLTIASGDVIITITPSNSIKFSRITHIRCVLNAVDTSVTQLGNLTITNKGTESIWNLENLYED</sequence>
<evidence type="ECO:0000313" key="2">
    <source>
        <dbReference type="Proteomes" id="UP000032726"/>
    </source>
</evidence>
<dbReference type="InterPro" id="IPR043869">
    <property type="entry name" value="DUF5829"/>
</dbReference>
<dbReference type="Proteomes" id="UP000032726">
    <property type="component" value="Chromosome"/>
</dbReference>